<reference evidence="3" key="1">
    <citation type="submission" date="2022-12" db="EMBL/GenBank/DDBJ databases">
        <title>Reference genome sequencing for broad-spectrum identification of bacterial and archaeal isolates by mass spectrometry.</title>
        <authorList>
            <person name="Sekiguchi Y."/>
            <person name="Tourlousse D.M."/>
        </authorList>
    </citation>
    <scope>NUCLEOTIDE SEQUENCE</scope>
    <source>
        <strain evidence="3">10succ1</strain>
    </source>
</reference>
<dbReference type="PANTHER" id="PTHR36442:SF1">
    <property type="entry name" value="CYCLIC-DI-AMP PHOSPHODIESTERASE PGPH"/>
    <property type="match status" value="1"/>
</dbReference>
<comment type="caution">
    <text evidence="3">The sequence shown here is derived from an EMBL/GenBank/DDBJ whole genome shotgun (WGS) entry which is preliminary data.</text>
</comment>
<dbReference type="RefSeq" id="WP_281836260.1">
    <property type="nucleotide sequence ID" value="NZ_BSDY01000011.1"/>
</dbReference>
<feature type="domain" description="HD/PDEase" evidence="2">
    <location>
        <begin position="478"/>
        <end position="633"/>
    </location>
</feature>
<evidence type="ECO:0000259" key="2">
    <source>
        <dbReference type="SMART" id="SM00471"/>
    </source>
</evidence>
<feature type="transmembrane region" description="Helical" evidence="1">
    <location>
        <begin position="37"/>
        <end position="56"/>
    </location>
</feature>
<evidence type="ECO:0000256" key="1">
    <source>
        <dbReference type="SAM" id="Phobius"/>
    </source>
</evidence>
<dbReference type="Pfam" id="PF07697">
    <property type="entry name" value="7TMR-HDED"/>
    <property type="match status" value="1"/>
</dbReference>
<feature type="transmembrane region" description="Helical" evidence="1">
    <location>
        <begin position="370"/>
        <end position="389"/>
    </location>
</feature>
<proteinExistence type="predicted"/>
<feature type="transmembrane region" description="Helical" evidence="1">
    <location>
        <begin position="336"/>
        <end position="358"/>
    </location>
</feature>
<dbReference type="Proteomes" id="UP001144471">
    <property type="component" value="Unassembled WGS sequence"/>
</dbReference>
<dbReference type="InterPro" id="IPR006675">
    <property type="entry name" value="HDIG_dom"/>
</dbReference>
<feature type="transmembrane region" description="Helical" evidence="1">
    <location>
        <begin position="305"/>
        <end position="324"/>
    </location>
</feature>
<evidence type="ECO:0000313" key="4">
    <source>
        <dbReference type="Proteomes" id="UP001144471"/>
    </source>
</evidence>
<keyword evidence="1" id="KW-0812">Transmembrane</keyword>
<keyword evidence="1" id="KW-0472">Membrane</keyword>
<gene>
    <name evidence="3" type="ORF">PM10SUCC1_23890</name>
</gene>
<dbReference type="Pfam" id="PF01966">
    <property type="entry name" value="HD"/>
    <property type="match status" value="1"/>
</dbReference>
<dbReference type="CDD" id="cd00077">
    <property type="entry name" value="HDc"/>
    <property type="match status" value="1"/>
</dbReference>
<dbReference type="SUPFAM" id="SSF109604">
    <property type="entry name" value="HD-domain/PDEase-like"/>
    <property type="match status" value="1"/>
</dbReference>
<sequence length="689" mass="78195">MKKIEIFKRRLIFKIEKKEEEEREYDINPEEILGEKIVYLIILIAAIVISSKIFLLSPTLDVGDVVTKDIIAPRNLKYNDRVGKEDLVASIITGSEKQYIYIPEVEKTAIRKTETFYRIMLQLKSREGEIDLQGALQNLDVVMDTEVLEGILKMKPADIERSRERVEAKLREIYSVGVLKGNNLRDPEKSIRDLEGEMDPIDIAVVERFLTPNYIFDEESTRKIINDKIAQVDDVIVEIKGGSLIAGKGDILTKEQVSMMRAYGIHSFQKNISLIISYFIYLLGLSIIFYSVTKRYLRRELLKKSYFRSTFLIVGVTLMAMRLTSSELTYLLPLDAMFFLLGILVGPKFAAIMGTFLLSFSMPLLNFDLVYYLANIITFLLGLYLLGSIKNRTTLINAGVKMGFVKMIVVVFVGFILREDLFKLILDGGAVLLSGIFSGMLTIALLPYFEKTFNILTTFKLLELGDLSHPLLKELSVNTPGTFHHSMMVATLSENAAESIGANAVFARVAAYYHDIGKMKRPNFYVENQRGGENPHNKLNPSMSNLIITAHTKDGVEMAKEHGIPKEIRDIMIEHQGTTLLAYFYNKAKQQDSNIQESDFRYSGPKPRTKESAIIMLADSIEAAVRSLDHKTPITIEKMIRKIINGKIEDNQLSEADLTFKEIEIIIHNFTKVLMGIHHIRLKYPGQKG</sequence>
<keyword evidence="4" id="KW-1185">Reference proteome</keyword>
<dbReference type="AlphaFoldDB" id="A0A9W6GMJ5"/>
<dbReference type="SMART" id="SM00471">
    <property type="entry name" value="HDc"/>
    <property type="match status" value="1"/>
</dbReference>
<accession>A0A9W6GMJ5</accession>
<name>A0A9W6GMJ5_9FUSO</name>
<dbReference type="Gene3D" id="1.10.3210.10">
    <property type="entry name" value="Hypothetical protein af1432"/>
    <property type="match status" value="1"/>
</dbReference>
<dbReference type="InterPro" id="IPR011621">
    <property type="entry name" value="Metal-dep_PHydrolase_7TM_intra"/>
</dbReference>
<feature type="transmembrane region" description="Helical" evidence="1">
    <location>
        <begin position="275"/>
        <end position="293"/>
    </location>
</feature>
<keyword evidence="1" id="KW-1133">Transmembrane helix</keyword>
<feature type="transmembrane region" description="Helical" evidence="1">
    <location>
        <begin position="395"/>
        <end position="417"/>
    </location>
</feature>
<dbReference type="NCBIfam" id="TIGR00277">
    <property type="entry name" value="HDIG"/>
    <property type="match status" value="1"/>
</dbReference>
<dbReference type="EMBL" id="BSDY01000011">
    <property type="protein sequence ID" value="GLI56875.1"/>
    <property type="molecule type" value="Genomic_DNA"/>
</dbReference>
<dbReference type="InterPro" id="IPR052722">
    <property type="entry name" value="PgpH_phosphodiesterase"/>
</dbReference>
<dbReference type="InterPro" id="IPR011624">
    <property type="entry name" value="Metal-dep_PHydrolase_7TM_extra"/>
</dbReference>
<feature type="transmembrane region" description="Helical" evidence="1">
    <location>
        <begin position="424"/>
        <end position="449"/>
    </location>
</feature>
<organism evidence="3 4">
    <name type="scientific">Propionigenium maris DSM 9537</name>
    <dbReference type="NCBI Taxonomy" id="1123000"/>
    <lineage>
        <taxon>Bacteria</taxon>
        <taxon>Fusobacteriati</taxon>
        <taxon>Fusobacteriota</taxon>
        <taxon>Fusobacteriia</taxon>
        <taxon>Fusobacteriales</taxon>
        <taxon>Fusobacteriaceae</taxon>
        <taxon>Propionigenium</taxon>
    </lineage>
</organism>
<dbReference type="PANTHER" id="PTHR36442">
    <property type="entry name" value="CYCLIC-DI-AMP PHOSPHODIESTERASE PGPH"/>
    <property type="match status" value="1"/>
</dbReference>
<dbReference type="Pfam" id="PF07698">
    <property type="entry name" value="7TM-7TMR_HD"/>
    <property type="match status" value="1"/>
</dbReference>
<protein>
    <submittedName>
        <fullName evidence="3">Phosphohydrolase</fullName>
    </submittedName>
</protein>
<dbReference type="InterPro" id="IPR003607">
    <property type="entry name" value="HD/PDEase_dom"/>
</dbReference>
<evidence type="ECO:0000313" key="3">
    <source>
        <dbReference type="EMBL" id="GLI56875.1"/>
    </source>
</evidence>
<dbReference type="InterPro" id="IPR006674">
    <property type="entry name" value="HD_domain"/>
</dbReference>